<dbReference type="STRING" id="225324.SAMN02745126_04501"/>
<feature type="transmembrane region" description="Helical" evidence="1">
    <location>
        <begin position="40"/>
        <end position="64"/>
    </location>
</feature>
<dbReference type="Proteomes" id="UP000190092">
    <property type="component" value="Unassembled WGS sequence"/>
</dbReference>
<keyword evidence="1" id="KW-0812">Transmembrane</keyword>
<dbReference type="EMBL" id="FUWJ01000007">
    <property type="protein sequence ID" value="SKA25186.1"/>
    <property type="molecule type" value="Genomic_DNA"/>
</dbReference>
<sequence length="150" mass="16597">MRLGKWHRQLVIAALGLVGVSGVLWFALHDVMDRAPDDLLHWLLVAHGVTAYLSAVAFGSLLPLHVVAGWRYRRHLISGFAAVVTLALLIGSALLLYYGGEETQAWARLVHIATGFGAVLAVPIHIVLGRRLRKQTDRVELRRVLTVRAR</sequence>
<keyword evidence="3" id="KW-1185">Reference proteome</keyword>
<keyword evidence="1" id="KW-0472">Membrane</keyword>
<feature type="transmembrane region" description="Helical" evidence="1">
    <location>
        <begin position="76"/>
        <end position="99"/>
    </location>
</feature>
<feature type="transmembrane region" description="Helical" evidence="1">
    <location>
        <begin position="105"/>
        <end position="128"/>
    </location>
</feature>
<dbReference type="AlphaFoldDB" id="A0A1T4SAQ8"/>
<keyword evidence="1" id="KW-1133">Transmembrane helix</keyword>
<reference evidence="3" key="1">
    <citation type="submission" date="2017-02" db="EMBL/GenBank/DDBJ databases">
        <authorList>
            <person name="Varghese N."/>
            <person name="Submissions S."/>
        </authorList>
    </citation>
    <scope>NUCLEOTIDE SEQUENCE [LARGE SCALE GENOMIC DNA]</scope>
    <source>
        <strain evidence="3">ATCC 27094</strain>
    </source>
</reference>
<dbReference type="RefSeq" id="WP_085936161.1">
    <property type="nucleotide sequence ID" value="NZ_FUWJ01000007.1"/>
</dbReference>
<organism evidence="2 3">
    <name type="scientific">Enhydrobacter aerosaccus</name>
    <dbReference type="NCBI Taxonomy" id="225324"/>
    <lineage>
        <taxon>Bacteria</taxon>
        <taxon>Pseudomonadati</taxon>
        <taxon>Pseudomonadota</taxon>
        <taxon>Alphaproteobacteria</taxon>
        <taxon>Hyphomicrobiales</taxon>
        <taxon>Enhydrobacter</taxon>
    </lineage>
</organism>
<evidence type="ECO:0000256" key="1">
    <source>
        <dbReference type="SAM" id="Phobius"/>
    </source>
</evidence>
<proteinExistence type="predicted"/>
<gene>
    <name evidence="2" type="ORF">SAMN02745126_04501</name>
</gene>
<name>A0A1T4SAQ8_9HYPH</name>
<protein>
    <submittedName>
        <fullName evidence="2">Uncharacterized protein</fullName>
    </submittedName>
</protein>
<dbReference type="OrthoDB" id="7506878at2"/>
<accession>A0A1T4SAQ8</accession>
<evidence type="ECO:0000313" key="3">
    <source>
        <dbReference type="Proteomes" id="UP000190092"/>
    </source>
</evidence>
<evidence type="ECO:0000313" key="2">
    <source>
        <dbReference type="EMBL" id="SKA25186.1"/>
    </source>
</evidence>
<feature type="transmembrane region" description="Helical" evidence="1">
    <location>
        <begin position="9"/>
        <end position="28"/>
    </location>
</feature>